<dbReference type="Proteomes" id="UP000824540">
    <property type="component" value="Unassembled WGS sequence"/>
</dbReference>
<reference evidence="1" key="1">
    <citation type="thesis" date="2021" institute="BYU ScholarsArchive" country="Provo, UT, USA">
        <title>Applications of and Algorithms for Genome Assembly and Genomic Analyses with an Emphasis on Marine Teleosts.</title>
        <authorList>
            <person name="Pickett B.D."/>
        </authorList>
    </citation>
    <scope>NUCLEOTIDE SEQUENCE</scope>
    <source>
        <strain evidence="1">HI-2016</strain>
    </source>
</reference>
<name>A0A8T2P8Y1_9TELE</name>
<sequence>MQRHRLAPCRPKELVRGSVFFVKVSASSAVDSVVLDSAAELIFVSLVLRVVVLGDATEV</sequence>
<evidence type="ECO:0000313" key="1">
    <source>
        <dbReference type="EMBL" id="KAG9348709.1"/>
    </source>
</evidence>
<keyword evidence="2" id="KW-1185">Reference proteome</keyword>
<comment type="caution">
    <text evidence="1">The sequence shown here is derived from an EMBL/GenBank/DDBJ whole genome shotgun (WGS) entry which is preliminary data.</text>
</comment>
<proteinExistence type="predicted"/>
<organism evidence="1 2">
    <name type="scientific">Albula glossodonta</name>
    <name type="common">roundjaw bonefish</name>
    <dbReference type="NCBI Taxonomy" id="121402"/>
    <lineage>
        <taxon>Eukaryota</taxon>
        <taxon>Metazoa</taxon>
        <taxon>Chordata</taxon>
        <taxon>Craniata</taxon>
        <taxon>Vertebrata</taxon>
        <taxon>Euteleostomi</taxon>
        <taxon>Actinopterygii</taxon>
        <taxon>Neopterygii</taxon>
        <taxon>Teleostei</taxon>
        <taxon>Albuliformes</taxon>
        <taxon>Albulidae</taxon>
        <taxon>Albula</taxon>
    </lineage>
</organism>
<protein>
    <submittedName>
        <fullName evidence="1">Uncharacterized protein</fullName>
    </submittedName>
</protein>
<dbReference type="AlphaFoldDB" id="A0A8T2P8Y1"/>
<accession>A0A8T2P8Y1</accession>
<dbReference type="EMBL" id="JAFBMS010000010">
    <property type="protein sequence ID" value="KAG9348709.1"/>
    <property type="molecule type" value="Genomic_DNA"/>
</dbReference>
<gene>
    <name evidence="1" type="ORF">JZ751_029026</name>
</gene>
<evidence type="ECO:0000313" key="2">
    <source>
        <dbReference type="Proteomes" id="UP000824540"/>
    </source>
</evidence>